<name>A0A1W2TCF3_ROSNE</name>
<keyword evidence="3" id="KW-1185">Reference proteome</keyword>
<evidence type="ECO:0000256" key="1">
    <source>
        <dbReference type="SAM" id="Phobius"/>
    </source>
</evidence>
<feature type="transmembrane region" description="Helical" evidence="1">
    <location>
        <begin position="224"/>
        <end position="242"/>
    </location>
</feature>
<feature type="transmembrane region" description="Helical" evidence="1">
    <location>
        <begin position="275"/>
        <end position="292"/>
    </location>
</feature>
<organism evidence="2">
    <name type="scientific">Rosellinia necatrix</name>
    <name type="common">White root-rot fungus</name>
    <dbReference type="NCBI Taxonomy" id="77044"/>
    <lineage>
        <taxon>Eukaryota</taxon>
        <taxon>Fungi</taxon>
        <taxon>Dikarya</taxon>
        <taxon>Ascomycota</taxon>
        <taxon>Pezizomycotina</taxon>
        <taxon>Sordariomycetes</taxon>
        <taxon>Xylariomycetidae</taxon>
        <taxon>Xylariales</taxon>
        <taxon>Xylariaceae</taxon>
        <taxon>Rosellinia</taxon>
    </lineage>
</organism>
<accession>A0A1W2TCF3</accession>
<dbReference type="AlphaFoldDB" id="A0A1W2TCF3"/>
<keyword evidence="1" id="KW-0472">Membrane</keyword>
<keyword evidence="1" id="KW-0812">Transmembrane</keyword>
<protein>
    <submittedName>
        <fullName evidence="2">Uncharacterized protein</fullName>
    </submittedName>
</protein>
<proteinExistence type="predicted"/>
<feature type="transmembrane region" description="Helical" evidence="1">
    <location>
        <begin position="146"/>
        <end position="167"/>
    </location>
</feature>
<keyword evidence="1" id="KW-1133">Transmembrane helix</keyword>
<dbReference type="OrthoDB" id="5429634at2759"/>
<reference evidence="2" key="1">
    <citation type="submission" date="2016-03" db="EMBL/GenBank/DDBJ databases">
        <title>Draft genome sequence of Rosellinia necatrix.</title>
        <authorList>
            <person name="Kanematsu S."/>
        </authorList>
    </citation>
    <scope>NUCLEOTIDE SEQUENCE [LARGE SCALE GENOMIC DNA]</scope>
    <source>
        <strain evidence="2">W97</strain>
    </source>
</reference>
<dbReference type="STRING" id="77044.A0A1W2TCF3"/>
<dbReference type="EMBL" id="DF977458">
    <property type="protein sequence ID" value="GAP85633.2"/>
    <property type="molecule type" value="Genomic_DNA"/>
</dbReference>
<sequence length="431" mass="47626">MKVLEIDKDWQVYNQISVKVDYCLSGGVEHREADCAIRYSSVLLLVVTGLNGCVLTCVYFAWNIHRAQMKEVAKGRWEEEQLTTVDEAVSSFLQHEDQYTMTATFLECSDYDDSIGFCTPAAVVESRAAADRLRSNLRWYRGAGRVLWYTTTFVFVGAAAAITFLVVKAVGALTDYGIPTDLASLWRMGVGETHGYTIALTKAIASLGANAFYGTLFLANVPQVVLGVGWWLANSLLTRLLLAQRWAKFIVKRSGLRVPSPQGQQRRSFFLSLPYRYSIPLLILSAVLHWLLSQSFFVVQTRGFVYDMAYQDKDQFVRDEALDASVIGYSTIAFILSLAIVFGIFIGIVLLAMKPLPSREIGPCEGGTETDGNLLVTRMPLVSTCSAAISAACHPGPGSCDAHLKPVQWGKTRSGRWSITDETSLQYSLGE</sequence>
<dbReference type="Proteomes" id="UP000054516">
    <property type="component" value="Unassembled WGS sequence"/>
</dbReference>
<feature type="transmembrane region" description="Helical" evidence="1">
    <location>
        <begin position="42"/>
        <end position="62"/>
    </location>
</feature>
<feature type="transmembrane region" description="Helical" evidence="1">
    <location>
        <begin position="326"/>
        <end position="352"/>
    </location>
</feature>
<dbReference type="PANTHER" id="PTHR35395">
    <property type="entry name" value="DUF6536 DOMAIN-CONTAINING PROTEIN"/>
    <property type="match status" value="1"/>
</dbReference>
<dbReference type="OMA" id="TATFLEC"/>
<gene>
    <name evidence="2" type="ORF">SAMD00023353_1301040</name>
</gene>
<dbReference type="PANTHER" id="PTHR35395:SF1">
    <property type="entry name" value="DUF6536 DOMAIN-CONTAINING PROTEIN"/>
    <property type="match status" value="1"/>
</dbReference>
<evidence type="ECO:0000313" key="2">
    <source>
        <dbReference type="EMBL" id="GAP85633.2"/>
    </source>
</evidence>
<evidence type="ECO:0000313" key="3">
    <source>
        <dbReference type="Proteomes" id="UP000054516"/>
    </source>
</evidence>